<evidence type="ECO:0000256" key="3">
    <source>
        <dbReference type="ARBA" id="ARBA00023157"/>
    </source>
</evidence>
<comment type="subcellular location">
    <subcellularLocation>
        <location evidence="1">Membrane</location>
    </subcellularLocation>
</comment>
<name>A0ABR1A8K1_HUSHU</name>
<organism evidence="8 9">
    <name type="scientific">Huso huso</name>
    <name type="common">Beluga</name>
    <name type="synonym">Acipenser huso</name>
    <dbReference type="NCBI Taxonomy" id="61971"/>
    <lineage>
        <taxon>Eukaryota</taxon>
        <taxon>Metazoa</taxon>
        <taxon>Chordata</taxon>
        <taxon>Craniata</taxon>
        <taxon>Vertebrata</taxon>
        <taxon>Euteleostomi</taxon>
        <taxon>Actinopterygii</taxon>
        <taxon>Chondrostei</taxon>
        <taxon>Acipenseriformes</taxon>
        <taxon>Acipenseridae</taxon>
        <taxon>Huso</taxon>
    </lineage>
</organism>
<keyword evidence="4" id="KW-0325">Glycoprotein</keyword>
<evidence type="ECO:0000256" key="6">
    <source>
        <dbReference type="SAM" id="Phobius"/>
    </source>
</evidence>
<evidence type="ECO:0000259" key="7">
    <source>
        <dbReference type="PROSITE" id="PS51004"/>
    </source>
</evidence>
<sequence length="729" mass="80940">MPEPRITIRYEDLDHKLVERFSQNGIFNYSVLLLHPSSGKLYVGAKDAIFSLQTKTLTEKPLVIYWNVSDSNHESCKNKGKRETECHNYIRLLQFLNETHIYACGTYAFDPHCAYISLSNFTLDRLENGELRMDSGRGKCPFEPSQQYTAIVADGVLYAATVNNFLGTESLISRATGKEGERIRTETSTLWLSEPEFVSSAFVPKSQDSSNGDDDKIYFFFTETAKEFEFYTKVKVPRVARICKGDIGGLKTLQKRWTTFLKAQLVCENLQTGARYNILRDVFTLQREPGSWGSTRFYGLFTSQWERDEVSAVCVYSLPEVSQALSGSYKEVKRDCEKPAYPEPNLHPRPGACITSSLAAEGFSNSLSLPDKVLTFVRDHPLMEQPVVARPLLEKMGTKYTKIAVSLAPLHLPSSEFKTTPILHLGTDRGKLHRAVEVGERAMLIEETVLFSSEEPIHNIQLDQDSLYVGSSSTVVKLPLANCSQYSSCQDCVLARDPLCGWDTSQSACVQPGKSQGFLQDVEHGEAIKLCPDTGKCDPERAVVKAILGSRIVLPCVPHSSWSHCVWKFPKDLPAVNQRADGLEITVSQSSLGVYSCICVENEISCDRASYTLEVGDPTMGGLCSSSRNYTVGISFFCLLLGVLLGAASFWGFKRFRGSKQTQIEQRYAETPNSPSSPSIMSEGMPLTEKKNGLNGHNAYANVNEVCDDARPIMKLAGAPLARCDESSI</sequence>
<reference evidence="8 9" key="1">
    <citation type="submission" date="2021-05" db="EMBL/GenBank/DDBJ databases">
        <authorList>
            <person name="Zahm M."/>
            <person name="Klopp C."/>
            <person name="Cabau C."/>
            <person name="Kuhl H."/>
            <person name="Suciu R."/>
            <person name="Ciorpac M."/>
            <person name="Holostenco D."/>
            <person name="Gessner J."/>
            <person name="Wuertz S."/>
            <person name="Hohne C."/>
            <person name="Stock M."/>
            <person name="Gislard M."/>
            <person name="Lluch J."/>
            <person name="Milhes M."/>
            <person name="Lampietro C."/>
            <person name="Lopez Roques C."/>
            <person name="Donnadieu C."/>
            <person name="Du K."/>
            <person name="Schartl M."/>
            <person name="Guiguen Y."/>
        </authorList>
    </citation>
    <scope>NUCLEOTIDE SEQUENCE [LARGE SCALE GENOMIC DNA]</scope>
    <source>
        <strain evidence="8">Hh-F2</strain>
        <tissue evidence="8">Blood</tissue>
    </source>
</reference>
<dbReference type="Proteomes" id="UP001369086">
    <property type="component" value="Unassembled WGS sequence"/>
</dbReference>
<dbReference type="Gene3D" id="2.130.10.10">
    <property type="entry name" value="YVTN repeat-like/Quinoprotein amine dehydrogenase"/>
    <property type="match status" value="1"/>
</dbReference>
<evidence type="ECO:0000313" key="8">
    <source>
        <dbReference type="EMBL" id="KAK6493400.1"/>
    </source>
</evidence>
<dbReference type="Pfam" id="PF19428">
    <property type="entry name" value="Sema4F_C"/>
    <property type="match status" value="1"/>
</dbReference>
<dbReference type="Gene3D" id="3.30.1680.10">
    <property type="entry name" value="ligand-binding face of the semaphorins, domain 2"/>
    <property type="match status" value="1"/>
</dbReference>
<gene>
    <name evidence="8" type="ORF">HHUSO_G2980</name>
</gene>
<dbReference type="InterPro" id="IPR015943">
    <property type="entry name" value="WD40/YVTN_repeat-like_dom_sf"/>
</dbReference>
<keyword evidence="2 6" id="KW-0472">Membrane</keyword>
<evidence type="ECO:0000256" key="4">
    <source>
        <dbReference type="ARBA" id="ARBA00023180"/>
    </source>
</evidence>
<dbReference type="Pfam" id="PF01437">
    <property type="entry name" value="PSI"/>
    <property type="match status" value="1"/>
</dbReference>
<keyword evidence="6" id="KW-0812">Transmembrane</keyword>
<dbReference type="EMBL" id="JAHFZB010000002">
    <property type="protein sequence ID" value="KAK6493400.1"/>
    <property type="molecule type" value="Genomic_DNA"/>
</dbReference>
<dbReference type="SUPFAM" id="SSF103575">
    <property type="entry name" value="Plexin repeat"/>
    <property type="match status" value="1"/>
</dbReference>
<evidence type="ECO:0000256" key="2">
    <source>
        <dbReference type="ARBA" id="ARBA00023136"/>
    </source>
</evidence>
<evidence type="ECO:0000256" key="1">
    <source>
        <dbReference type="ARBA" id="ARBA00004370"/>
    </source>
</evidence>
<dbReference type="SMART" id="SM00630">
    <property type="entry name" value="Sema"/>
    <property type="match status" value="1"/>
</dbReference>
<dbReference type="PROSITE" id="PS51004">
    <property type="entry name" value="SEMA"/>
    <property type="match status" value="1"/>
</dbReference>
<dbReference type="InterPro" id="IPR016201">
    <property type="entry name" value="PSI"/>
</dbReference>
<dbReference type="InterPro" id="IPR045791">
    <property type="entry name" value="Sema4F_C"/>
</dbReference>
<keyword evidence="9" id="KW-1185">Reference proteome</keyword>
<dbReference type="SUPFAM" id="SSF101912">
    <property type="entry name" value="Sema domain"/>
    <property type="match status" value="1"/>
</dbReference>
<comment type="caution">
    <text evidence="5">Lacks conserved residue(s) required for the propagation of feature annotation.</text>
</comment>
<protein>
    <submittedName>
        <fullName evidence="8">Semaphorin-4F</fullName>
    </submittedName>
</protein>
<dbReference type="PANTHER" id="PTHR11036:SF72">
    <property type="entry name" value="SEMAPHORIN-4F"/>
    <property type="match status" value="1"/>
</dbReference>
<dbReference type="InterPro" id="IPR002165">
    <property type="entry name" value="Plexin_repeat"/>
</dbReference>
<evidence type="ECO:0000256" key="5">
    <source>
        <dbReference type="PROSITE-ProRule" id="PRU00352"/>
    </source>
</evidence>
<dbReference type="SMART" id="SM00423">
    <property type="entry name" value="PSI"/>
    <property type="match status" value="1"/>
</dbReference>
<dbReference type="InterPro" id="IPR036352">
    <property type="entry name" value="Semap_dom_sf"/>
</dbReference>
<evidence type="ECO:0000313" key="9">
    <source>
        <dbReference type="Proteomes" id="UP001369086"/>
    </source>
</evidence>
<dbReference type="InterPro" id="IPR001627">
    <property type="entry name" value="Semap_dom"/>
</dbReference>
<feature type="domain" description="Sema" evidence="7">
    <location>
        <begin position="5"/>
        <end position="480"/>
    </location>
</feature>
<feature type="transmembrane region" description="Helical" evidence="6">
    <location>
        <begin position="630"/>
        <end position="653"/>
    </location>
</feature>
<comment type="caution">
    <text evidence="8">The sequence shown here is derived from an EMBL/GenBank/DDBJ whole genome shotgun (WGS) entry which is preliminary data.</text>
</comment>
<keyword evidence="6" id="KW-1133">Transmembrane helix</keyword>
<accession>A0ABR1A8K1</accession>
<proteinExistence type="predicted"/>
<keyword evidence="3" id="KW-1015">Disulfide bond</keyword>
<dbReference type="InterPro" id="IPR027231">
    <property type="entry name" value="Semaphorin"/>
</dbReference>
<dbReference type="PANTHER" id="PTHR11036">
    <property type="entry name" value="SEMAPHORIN"/>
    <property type="match status" value="1"/>
</dbReference>
<dbReference type="Pfam" id="PF01403">
    <property type="entry name" value="Sema"/>
    <property type="match status" value="1"/>
</dbReference>